<proteinExistence type="predicted"/>
<dbReference type="InterPro" id="IPR016205">
    <property type="entry name" value="Glycerol_DH"/>
</dbReference>
<keyword evidence="14" id="KW-1185">Reference proteome</keyword>
<evidence type="ECO:0000256" key="10">
    <source>
        <dbReference type="PIRSR" id="PIRSR000112-1"/>
    </source>
</evidence>
<dbReference type="PANTHER" id="PTHR43616:SF5">
    <property type="entry name" value="GLYCEROL DEHYDROGENASE 1"/>
    <property type="match status" value="1"/>
</dbReference>
<dbReference type="GO" id="GO:0008654">
    <property type="term" value="P:phospholipid biosynthetic process"/>
    <property type="evidence" value="ECO:0007669"/>
    <property type="project" value="UniProtKB-KW"/>
</dbReference>
<evidence type="ECO:0000256" key="6">
    <source>
        <dbReference type="ARBA" id="ARBA00023027"/>
    </source>
</evidence>
<feature type="binding site" evidence="12">
    <location>
        <position position="129"/>
    </location>
    <ligand>
        <name>NAD(+)</name>
        <dbReference type="ChEBI" id="CHEBI:57540"/>
    </ligand>
</feature>
<evidence type="ECO:0000256" key="3">
    <source>
        <dbReference type="ARBA" id="ARBA00022723"/>
    </source>
</evidence>
<comment type="cofactor">
    <cofactor evidence="10">
        <name>Zn(2+)</name>
        <dbReference type="ChEBI" id="CHEBI:29105"/>
    </cofactor>
    <text evidence="10">Binds 1 zinc ion per subunit.</text>
</comment>
<evidence type="ECO:0000256" key="5">
    <source>
        <dbReference type="ARBA" id="ARBA00023002"/>
    </source>
</evidence>
<keyword evidence="7" id="KW-0443">Lipid metabolism</keyword>
<dbReference type="GO" id="GO:0016614">
    <property type="term" value="F:oxidoreductase activity, acting on CH-OH group of donors"/>
    <property type="evidence" value="ECO:0007669"/>
    <property type="project" value="InterPro"/>
</dbReference>
<comment type="caution">
    <text evidence="13">The sequence shown here is derived from an EMBL/GenBank/DDBJ whole genome shotgun (WGS) entry which is preliminary data.</text>
</comment>
<feature type="binding site" evidence="12">
    <location>
        <begin position="98"/>
        <end position="102"/>
    </location>
    <ligand>
        <name>NAD(+)</name>
        <dbReference type="ChEBI" id="CHEBI:57540"/>
    </ligand>
</feature>
<accession>A0A543PBT9</accession>
<keyword evidence="6 12" id="KW-0520">NAD</keyword>
<evidence type="ECO:0000256" key="8">
    <source>
        <dbReference type="ARBA" id="ARBA00023209"/>
    </source>
</evidence>
<evidence type="ECO:0000256" key="4">
    <source>
        <dbReference type="ARBA" id="ARBA00022857"/>
    </source>
</evidence>
<dbReference type="OrthoDB" id="5198708at2"/>
<evidence type="ECO:0000256" key="9">
    <source>
        <dbReference type="ARBA" id="ARBA00023264"/>
    </source>
</evidence>
<keyword evidence="4" id="KW-0521">NADP</keyword>
<evidence type="ECO:0000313" key="14">
    <source>
        <dbReference type="Proteomes" id="UP000319865"/>
    </source>
</evidence>
<keyword evidence="8" id="KW-0594">Phospholipid biosynthesis</keyword>
<dbReference type="Gene3D" id="1.20.1090.10">
    <property type="entry name" value="Dehydroquinate synthase-like - alpha domain"/>
    <property type="match status" value="1"/>
</dbReference>
<feature type="binding site" evidence="10">
    <location>
        <position position="173"/>
    </location>
    <ligand>
        <name>glycerol</name>
        <dbReference type="ChEBI" id="CHEBI:17754"/>
    </ligand>
</feature>
<dbReference type="CDD" id="cd08174">
    <property type="entry name" value="G1PDH-like"/>
    <property type="match status" value="1"/>
</dbReference>
<dbReference type="Pfam" id="PF13685">
    <property type="entry name" value="Fe-ADH_2"/>
    <property type="match status" value="1"/>
</dbReference>
<keyword evidence="3 10" id="KW-0479">Metal-binding</keyword>
<evidence type="ECO:0000256" key="12">
    <source>
        <dbReference type="PIRSR" id="PIRSR000112-3"/>
    </source>
</evidence>
<feature type="binding site" evidence="10">
    <location>
        <position position="267"/>
    </location>
    <ligand>
        <name>glycerol</name>
        <dbReference type="ChEBI" id="CHEBI:17754"/>
    </ligand>
</feature>
<keyword evidence="5" id="KW-0560">Oxidoreductase</keyword>
<dbReference type="Proteomes" id="UP000319865">
    <property type="component" value="Unassembled WGS sequence"/>
</dbReference>
<keyword evidence="1" id="KW-0963">Cytoplasm</keyword>
<dbReference type="GO" id="GO:0046872">
    <property type="term" value="F:metal ion binding"/>
    <property type="evidence" value="ECO:0007669"/>
    <property type="project" value="UniProtKB-KW"/>
</dbReference>
<reference evidence="13 14" key="1">
    <citation type="submission" date="2019-06" db="EMBL/GenBank/DDBJ databases">
        <title>Sequencing the genomes of 1000 actinobacteria strains.</title>
        <authorList>
            <person name="Klenk H.-P."/>
        </authorList>
    </citation>
    <scope>NUCLEOTIDE SEQUENCE [LARGE SCALE GENOMIC DNA]</scope>
    <source>
        <strain evidence="13 14">DSM 46837</strain>
    </source>
</reference>
<gene>
    <name evidence="13" type="ORF">FHU33_0848</name>
</gene>
<name>A0A543PBT9_9ACTN</name>
<sequence length="359" mass="37233">MTGPAASVFPALMRIRAGCLPDLATEMAAVGWLPRRLLIVTGAGPSARMAAVARESLAGRGTTSATETVTEGTVEECSRLAQRLIAEDVELVVAIGGGRVLDTAKYAACRVGVDWVAVPTTLANDGVVSPVASLVDRDGVRRSLAATMPIGVLVDVALIADAPVATRRAGVGDLLSNLSAVTDWRLSEAGGHDRCDEFSALIAEQAAESVLTTADLESPRALAGLARGLIMSGLAMAIAGSSRPCSGSEHLISHALDQRLDVPKNAHGLQVAFASLLTLTLQGELTDELLTTYVRLGLPTAPSALGLTGEQLLRALDEAPSTRPGRWTVLSGRSWTAPALADLMSTVHARLAEVRLATV</sequence>
<feature type="binding site" evidence="10">
    <location>
        <position position="250"/>
    </location>
    <ligand>
        <name>glycerol</name>
        <dbReference type="ChEBI" id="CHEBI:17754"/>
    </ligand>
</feature>
<dbReference type="PANTHER" id="PTHR43616">
    <property type="entry name" value="GLYCEROL DEHYDROGENASE"/>
    <property type="match status" value="1"/>
</dbReference>
<dbReference type="SUPFAM" id="SSF56796">
    <property type="entry name" value="Dehydroquinate synthase-like"/>
    <property type="match status" value="1"/>
</dbReference>
<dbReference type="EMBL" id="VFQE01000001">
    <property type="protein sequence ID" value="TQN41480.1"/>
    <property type="molecule type" value="Genomic_DNA"/>
</dbReference>
<organism evidence="13 14">
    <name type="scientific">Blastococcus colisei</name>
    <dbReference type="NCBI Taxonomy" id="1564162"/>
    <lineage>
        <taxon>Bacteria</taxon>
        <taxon>Bacillati</taxon>
        <taxon>Actinomycetota</taxon>
        <taxon>Actinomycetes</taxon>
        <taxon>Geodermatophilales</taxon>
        <taxon>Geodermatophilaceae</taxon>
        <taxon>Blastococcus</taxon>
    </lineage>
</organism>
<evidence type="ECO:0000256" key="2">
    <source>
        <dbReference type="ARBA" id="ARBA00022516"/>
    </source>
</evidence>
<protein>
    <submittedName>
        <fullName evidence="13">Glycerol-1-phosphate dehydrogenase [NAD(P)+]</fullName>
    </submittedName>
</protein>
<keyword evidence="9" id="KW-1208">Phospholipid metabolism</keyword>
<dbReference type="PIRSF" id="PIRSF000112">
    <property type="entry name" value="Glycerol_dehydrogenase"/>
    <property type="match status" value="1"/>
</dbReference>
<feature type="binding site" evidence="11">
    <location>
        <position position="125"/>
    </location>
    <ligand>
        <name>glycerol</name>
        <dbReference type="ChEBI" id="CHEBI:17754"/>
    </ligand>
</feature>
<evidence type="ECO:0000313" key="13">
    <source>
        <dbReference type="EMBL" id="TQN41480.1"/>
    </source>
</evidence>
<dbReference type="InterPro" id="IPR032837">
    <property type="entry name" value="G1PDH"/>
</dbReference>
<evidence type="ECO:0000256" key="1">
    <source>
        <dbReference type="ARBA" id="ARBA00022490"/>
    </source>
</evidence>
<evidence type="ECO:0000256" key="11">
    <source>
        <dbReference type="PIRSR" id="PIRSR000112-2"/>
    </source>
</evidence>
<dbReference type="RefSeq" id="WP_142024222.1">
    <property type="nucleotide sequence ID" value="NZ_VFQE01000001.1"/>
</dbReference>
<keyword evidence="10" id="KW-0862">Zinc</keyword>
<evidence type="ECO:0000256" key="7">
    <source>
        <dbReference type="ARBA" id="ARBA00023098"/>
    </source>
</evidence>
<dbReference type="Gene3D" id="3.40.50.1970">
    <property type="match status" value="1"/>
</dbReference>
<dbReference type="AlphaFoldDB" id="A0A543PBT9"/>
<keyword evidence="2" id="KW-0444">Lipid biosynthesis</keyword>